<organism evidence="2">
    <name type="scientific">Niallia circulans</name>
    <name type="common">Bacillus circulans</name>
    <dbReference type="NCBI Taxonomy" id="1397"/>
    <lineage>
        <taxon>Bacteria</taxon>
        <taxon>Bacillati</taxon>
        <taxon>Bacillota</taxon>
        <taxon>Bacilli</taxon>
        <taxon>Bacillales</taxon>
        <taxon>Bacillaceae</taxon>
        <taxon>Niallia</taxon>
    </lineage>
</organism>
<name>A0A941GLB5_NIACI</name>
<comment type="caution">
    <text evidence="2">The sequence shown here is derived from an EMBL/GenBank/DDBJ whole genome shotgun (WGS) entry which is preliminary data.</text>
</comment>
<reference evidence="2" key="1">
    <citation type="submission" date="2021-04" db="EMBL/GenBank/DDBJ databases">
        <title>Genomic analysis of electroactive and textile dye degrading Bacillus circulans strain: DC10 isolated from constructed wetland-microbial fuel cells treating textile dye wastewaters.</title>
        <authorList>
            <person name="Patel D.U."/>
            <person name="Desai C.R."/>
        </authorList>
    </citation>
    <scope>NUCLEOTIDE SEQUENCE</scope>
    <source>
        <strain evidence="2">DC10</strain>
    </source>
</reference>
<dbReference type="Pfam" id="PF13333">
    <property type="entry name" value="rve_2"/>
    <property type="match status" value="1"/>
</dbReference>
<dbReference type="AlphaFoldDB" id="A0A941GLB5"/>
<evidence type="ECO:0000313" key="2">
    <source>
        <dbReference type="EMBL" id="MBR8670508.1"/>
    </source>
</evidence>
<proteinExistence type="predicted"/>
<dbReference type="InterPro" id="IPR001584">
    <property type="entry name" value="Integrase_cat-core"/>
</dbReference>
<accession>A0A941GLB5</accession>
<gene>
    <name evidence="2" type="ORF">KD144_13190</name>
</gene>
<dbReference type="EMBL" id="JAGTPX010000012">
    <property type="protein sequence ID" value="MBR8670508.1"/>
    <property type="molecule type" value="Genomic_DNA"/>
</dbReference>
<feature type="domain" description="Integrase catalytic" evidence="1">
    <location>
        <begin position="2"/>
        <end position="39"/>
    </location>
</feature>
<dbReference type="GO" id="GO:0015074">
    <property type="term" value="P:DNA integration"/>
    <property type="evidence" value="ECO:0007669"/>
    <property type="project" value="InterPro"/>
</dbReference>
<protein>
    <submittedName>
        <fullName evidence="2">IS3 family transposase</fullName>
    </submittedName>
</protein>
<dbReference type="RefSeq" id="WP_212119415.1">
    <property type="nucleotide sequence ID" value="NZ_JAGTPX020000011.1"/>
</dbReference>
<evidence type="ECO:0000259" key="1">
    <source>
        <dbReference type="Pfam" id="PF13333"/>
    </source>
</evidence>
<sequence>MESFWGKLKCERYYRGSFKIFEELSVAINEYIHFFNHDRY</sequence>